<feature type="non-terminal residue" evidence="7">
    <location>
        <position position="196"/>
    </location>
</feature>
<dbReference type="InterPro" id="IPR008594">
    <property type="entry name" value="DcpS/DCS2"/>
</dbReference>
<dbReference type="SUPFAM" id="SSF102860">
    <property type="entry name" value="mRNA decapping enzyme DcpS N-terminal domain"/>
    <property type="match status" value="1"/>
</dbReference>
<proteinExistence type="evidence at transcript level"/>
<reference evidence="7" key="1">
    <citation type="journal article" date="2010" name="Dev. Biol.">
        <title>Different requirements for conserved post-transcriptional regulators in planarian regeneration and stem cell maintenance.</title>
        <authorList>
            <person name="Rouhana L."/>
            <person name="Shibata N."/>
            <person name="Nishimura O."/>
            <person name="Agata K."/>
        </authorList>
    </citation>
    <scope>NUCLEOTIDE SEQUENCE</scope>
</reference>
<evidence type="ECO:0000256" key="6">
    <source>
        <dbReference type="ARBA" id="ARBA00048222"/>
    </source>
</evidence>
<comment type="catalytic activity">
    <reaction evidence="6">
        <text>a 5'-end (N(7)-methyl 5'-triphosphoguanosine)-ribonucleoside in mRNA + H2O = N(7)-methyl-GMP + a 5'-end diphospho-ribonucleoside in mRNA + 2 H(+)</text>
        <dbReference type="Rhea" id="RHEA:65388"/>
        <dbReference type="Rhea" id="RHEA-COMP:17165"/>
        <dbReference type="Rhea" id="RHEA-COMP:17167"/>
        <dbReference type="ChEBI" id="CHEBI:15377"/>
        <dbReference type="ChEBI" id="CHEBI:15378"/>
        <dbReference type="ChEBI" id="CHEBI:58285"/>
        <dbReference type="ChEBI" id="CHEBI:156461"/>
        <dbReference type="ChEBI" id="CHEBI:167616"/>
        <dbReference type="EC" id="3.6.1.59"/>
    </reaction>
</comment>
<comment type="similarity">
    <text evidence="1">Belongs to the HIT family.</text>
</comment>
<accession>D5JG50</accession>
<dbReference type="SUPFAM" id="SSF54197">
    <property type="entry name" value="HIT-like"/>
    <property type="match status" value="1"/>
</dbReference>
<dbReference type="PANTHER" id="PTHR12978:SF0">
    <property type="entry name" value="M7GPPPX DIPHOSPHATASE"/>
    <property type="match status" value="1"/>
</dbReference>
<dbReference type="AlphaFoldDB" id="D5JG50"/>
<dbReference type="InterPro" id="IPR011145">
    <property type="entry name" value="Scavenger_mRNA_decap_enz_N"/>
</dbReference>
<dbReference type="GO" id="GO:0005634">
    <property type="term" value="C:nucleus"/>
    <property type="evidence" value="ECO:0007669"/>
    <property type="project" value="TreeGrafter"/>
</dbReference>
<name>D5JG50_DUGJA</name>
<gene>
    <name evidence="7" type="primary">DCPS</name>
</gene>
<dbReference type="EC" id="3.6.1.59" evidence="2"/>
<sequence length="196" mass="22923">MTTNHDDNEPVCKKMKSDFDLKSFKIEETLNFKSRDKVIIVKGKFDGNLDDSVLIFEKTAFPENFNDIQKSISLDEFETKNIMCNDIYRTENINGMDSINSIKLTVISPATEKHLQRYKKPKFHFISETPSIYNDVTLPFIQKNNFSNIWIENLIHKKAEMDRVLLNIEDTENGFILAMDYKWDGVNIEDIHYIAI</sequence>
<dbReference type="InterPro" id="IPR036265">
    <property type="entry name" value="HIT-like_sf"/>
</dbReference>
<protein>
    <recommendedName>
        <fullName evidence="3">m7GpppX diphosphatase</fullName>
        <ecNumber evidence="2">3.6.1.59</ecNumber>
    </recommendedName>
    <alternativeName>
        <fullName evidence="5">Decapping scavenger enzyme</fullName>
    </alternativeName>
    <alternativeName>
        <fullName evidence="4">Scavenger mRNA-decapping enzyme DcpS</fullName>
    </alternativeName>
</protein>
<evidence type="ECO:0000256" key="3">
    <source>
        <dbReference type="ARBA" id="ARBA00015636"/>
    </source>
</evidence>
<evidence type="ECO:0000256" key="4">
    <source>
        <dbReference type="ARBA" id="ARBA00029885"/>
    </source>
</evidence>
<organism evidence="7">
    <name type="scientific">Dugesia japonica</name>
    <name type="common">Planarian</name>
    <dbReference type="NCBI Taxonomy" id="6161"/>
    <lineage>
        <taxon>Eukaryota</taxon>
        <taxon>Metazoa</taxon>
        <taxon>Spiralia</taxon>
        <taxon>Lophotrochozoa</taxon>
        <taxon>Platyhelminthes</taxon>
        <taxon>Rhabditophora</taxon>
        <taxon>Seriata</taxon>
        <taxon>Tricladida</taxon>
        <taxon>Continenticola</taxon>
        <taxon>Geoplanoidea</taxon>
        <taxon>Dugesiidae</taxon>
        <taxon>Dugesia</taxon>
    </lineage>
</organism>
<dbReference type="PANTHER" id="PTHR12978">
    <property type="entry name" value="HISTIDINE TRIAD HIT PROTEIN MEMBER"/>
    <property type="match status" value="1"/>
</dbReference>
<dbReference type="GO" id="GO:0000290">
    <property type="term" value="P:deadenylation-dependent decapping of nuclear-transcribed mRNA"/>
    <property type="evidence" value="ECO:0007669"/>
    <property type="project" value="InterPro"/>
</dbReference>
<evidence type="ECO:0000256" key="5">
    <source>
        <dbReference type="ARBA" id="ARBA00030609"/>
    </source>
</evidence>
<dbReference type="Gene3D" id="3.30.428.10">
    <property type="entry name" value="HIT-like"/>
    <property type="match status" value="1"/>
</dbReference>
<evidence type="ECO:0000256" key="1">
    <source>
        <dbReference type="ARBA" id="ARBA00010208"/>
    </source>
</evidence>
<dbReference type="GO" id="GO:0140932">
    <property type="term" value="F:5'-(N(7)-methyl 5'-triphosphoguanosine)-[mRNA] diphosphatase activity"/>
    <property type="evidence" value="ECO:0007669"/>
    <property type="project" value="UniProtKB-EC"/>
</dbReference>
<dbReference type="Gene3D" id="3.30.200.40">
    <property type="entry name" value="Scavenger mRNA decapping enzyme, N-terminal domain"/>
    <property type="match status" value="1"/>
</dbReference>
<dbReference type="Pfam" id="PF05652">
    <property type="entry name" value="DcpS"/>
    <property type="match status" value="1"/>
</dbReference>
<dbReference type="GO" id="GO:0000340">
    <property type="term" value="F:RNA 7-methylguanosine cap binding"/>
    <property type="evidence" value="ECO:0007669"/>
    <property type="project" value="TreeGrafter"/>
</dbReference>
<dbReference type="EMBL" id="GU305872">
    <property type="protein sequence ID" value="ADF47420.1"/>
    <property type="molecule type" value="mRNA"/>
</dbReference>
<evidence type="ECO:0000256" key="2">
    <source>
        <dbReference type="ARBA" id="ARBA00012520"/>
    </source>
</evidence>
<dbReference type="GO" id="GO:0000932">
    <property type="term" value="C:P-body"/>
    <property type="evidence" value="ECO:0007669"/>
    <property type="project" value="TreeGrafter"/>
</dbReference>
<evidence type="ECO:0000313" key="7">
    <source>
        <dbReference type="EMBL" id="ADF47420.1"/>
    </source>
</evidence>